<keyword evidence="1" id="KW-0732">Signal</keyword>
<feature type="chain" id="PRO_5012858668" description="Outer membrane protein beta-barrel domain-containing protein" evidence="1">
    <location>
        <begin position="28"/>
        <end position="225"/>
    </location>
</feature>
<gene>
    <name evidence="3" type="ORF">CRP01_33595</name>
</gene>
<feature type="signal peptide" evidence="1">
    <location>
        <begin position="1"/>
        <end position="27"/>
    </location>
</feature>
<keyword evidence="4" id="KW-1185">Reference proteome</keyword>
<comment type="caution">
    <text evidence="3">The sequence shown here is derived from an EMBL/GenBank/DDBJ whole genome shotgun (WGS) entry which is preliminary data.</text>
</comment>
<proteinExistence type="predicted"/>
<dbReference type="EMBL" id="PDUD01000044">
    <property type="protein sequence ID" value="PHN02126.1"/>
    <property type="molecule type" value="Genomic_DNA"/>
</dbReference>
<protein>
    <recommendedName>
        <fullName evidence="2">Outer membrane protein beta-barrel domain-containing protein</fullName>
    </recommendedName>
</protein>
<feature type="domain" description="Outer membrane protein beta-barrel" evidence="2">
    <location>
        <begin position="27"/>
        <end position="187"/>
    </location>
</feature>
<reference evidence="3 4" key="1">
    <citation type="submission" date="2017-10" db="EMBL/GenBank/DDBJ databases">
        <title>The draft genome sequence of Lewinella nigricans NBRC 102662.</title>
        <authorList>
            <person name="Wang K."/>
        </authorList>
    </citation>
    <scope>NUCLEOTIDE SEQUENCE [LARGE SCALE GENOMIC DNA]</scope>
    <source>
        <strain evidence="3 4">NBRC 102662</strain>
    </source>
</reference>
<dbReference type="Proteomes" id="UP000223913">
    <property type="component" value="Unassembled WGS sequence"/>
</dbReference>
<dbReference type="Pfam" id="PF13568">
    <property type="entry name" value="OMP_b-brl_2"/>
    <property type="match status" value="1"/>
</dbReference>
<dbReference type="OrthoDB" id="1001536at2"/>
<organism evidence="3 4">
    <name type="scientific">Flavilitoribacter nigricans (strain ATCC 23147 / DSM 23189 / NBRC 102662 / NCIMB 1420 / SS-2)</name>
    <name type="common">Lewinella nigricans</name>
    <dbReference type="NCBI Taxonomy" id="1122177"/>
    <lineage>
        <taxon>Bacteria</taxon>
        <taxon>Pseudomonadati</taxon>
        <taxon>Bacteroidota</taxon>
        <taxon>Saprospiria</taxon>
        <taxon>Saprospirales</taxon>
        <taxon>Lewinellaceae</taxon>
        <taxon>Flavilitoribacter</taxon>
    </lineage>
</organism>
<dbReference type="AlphaFoldDB" id="A0A2D0N184"/>
<evidence type="ECO:0000313" key="3">
    <source>
        <dbReference type="EMBL" id="PHN02126.1"/>
    </source>
</evidence>
<dbReference type="InterPro" id="IPR025665">
    <property type="entry name" value="Beta-barrel_OMP_2"/>
</dbReference>
<evidence type="ECO:0000313" key="4">
    <source>
        <dbReference type="Proteomes" id="UP000223913"/>
    </source>
</evidence>
<evidence type="ECO:0000259" key="2">
    <source>
        <dbReference type="Pfam" id="PF13568"/>
    </source>
</evidence>
<name>A0A2D0N184_FLAN2</name>
<dbReference type="RefSeq" id="WP_099154465.1">
    <property type="nucleotide sequence ID" value="NZ_PDUD01000044.1"/>
</dbReference>
<evidence type="ECO:0000256" key="1">
    <source>
        <dbReference type="SAM" id="SignalP"/>
    </source>
</evidence>
<sequence length="225" mass="25160">MRILQKTRWIFLLSALLLGLGVPETSAQSDGRFAAGLVAGINAAQIDGDTYAGYRKLGFQAGLQGMVLLGERFALSTEILLSQRGAQPSRKEKLEDFDNYINIRLTYIEIPILLNLNVGRAAGAALPYRIFAGVSIGRLIGSRIREIGESVRFYPYLNMNAIKDDFAVFDTSLILGLQRQLSRHTGLFLKHTLTLQELYTPMGENDIFNELEPFHFTVGMSYVFY</sequence>
<accession>A0A2D0N184</accession>